<organism evidence="1 2">
    <name type="scientific">Colletotrichum fioriniae PJ7</name>
    <dbReference type="NCBI Taxonomy" id="1445577"/>
    <lineage>
        <taxon>Eukaryota</taxon>
        <taxon>Fungi</taxon>
        <taxon>Dikarya</taxon>
        <taxon>Ascomycota</taxon>
        <taxon>Pezizomycotina</taxon>
        <taxon>Sordariomycetes</taxon>
        <taxon>Hypocreomycetidae</taxon>
        <taxon>Glomerellales</taxon>
        <taxon>Glomerellaceae</taxon>
        <taxon>Colletotrichum</taxon>
        <taxon>Colletotrichum acutatum species complex</taxon>
    </lineage>
</organism>
<proteinExistence type="predicted"/>
<dbReference type="InterPro" id="IPR027417">
    <property type="entry name" value="P-loop_NTPase"/>
</dbReference>
<accession>A0A010QHC4</accession>
<sequence>MMASIRPPITPKPLPIIHLNGFPGSGKLTIAKALQQQLGPYCRLVHNHLLINPADAVLHRSEAGYQDLRRALRKAIFTSLVESPASQDFVYVFTDFQSNDDVGSAVCAEYLETARVRGTAMVSIIITCDEATNISRLQSADREVHHKIVDPELLRMFRNGVSIHRFDAPGTESIEVDVTELTPIEAARRILDHILRVCPDVERAVASSKFQ</sequence>
<dbReference type="Proteomes" id="UP000020467">
    <property type="component" value="Unassembled WGS sequence"/>
</dbReference>
<keyword evidence="2" id="KW-1185">Reference proteome</keyword>
<dbReference type="eggNOG" id="ENOG502SD2T">
    <property type="taxonomic scope" value="Eukaryota"/>
</dbReference>
<reference evidence="1 2" key="1">
    <citation type="submission" date="2014-02" db="EMBL/GenBank/DDBJ databases">
        <title>The genome sequence of Colletotrichum fioriniae PJ7.</title>
        <authorList>
            <person name="Baroncelli R."/>
            <person name="Thon M.R."/>
        </authorList>
    </citation>
    <scope>NUCLEOTIDE SEQUENCE [LARGE SCALE GENOMIC DNA]</scope>
    <source>
        <strain evidence="1 2">PJ7</strain>
    </source>
</reference>
<evidence type="ECO:0000313" key="2">
    <source>
        <dbReference type="Proteomes" id="UP000020467"/>
    </source>
</evidence>
<dbReference type="Gene3D" id="3.40.50.300">
    <property type="entry name" value="P-loop containing nucleotide triphosphate hydrolases"/>
    <property type="match status" value="1"/>
</dbReference>
<protein>
    <submittedName>
        <fullName evidence="1">Uncharacterized protein</fullName>
    </submittedName>
</protein>
<dbReference type="HOGENOM" id="CLU_092496_1_0_1"/>
<evidence type="ECO:0000313" key="1">
    <source>
        <dbReference type="EMBL" id="EXF76145.1"/>
    </source>
</evidence>
<dbReference type="EMBL" id="JARH01000862">
    <property type="protein sequence ID" value="EXF76145.1"/>
    <property type="molecule type" value="Genomic_DNA"/>
</dbReference>
<gene>
    <name evidence="1" type="ORF">CFIO01_03538</name>
</gene>
<dbReference type="KEGG" id="cfj:CFIO01_03538"/>
<dbReference type="SUPFAM" id="SSF52540">
    <property type="entry name" value="P-loop containing nucleoside triphosphate hydrolases"/>
    <property type="match status" value="1"/>
</dbReference>
<comment type="caution">
    <text evidence="1">The sequence shown here is derived from an EMBL/GenBank/DDBJ whole genome shotgun (WGS) entry which is preliminary data.</text>
</comment>
<dbReference type="STRING" id="1445577.A0A010QHC4"/>
<dbReference type="AlphaFoldDB" id="A0A010QHC4"/>
<name>A0A010QHC4_9PEZI</name>
<dbReference type="OrthoDB" id="5426988at2759"/>